<reference evidence="10 11" key="1">
    <citation type="submission" date="2015-01" db="EMBL/GenBank/DDBJ databases">
        <title>Genome sequencing of Jeotgalibacillus soli.</title>
        <authorList>
            <person name="Goh K.M."/>
            <person name="Chan K.-G."/>
            <person name="Yaakop A.S."/>
            <person name="Ee R."/>
            <person name="Gan H.M."/>
            <person name="Chan C.S."/>
        </authorList>
    </citation>
    <scope>NUCLEOTIDE SEQUENCE [LARGE SCALE GENOMIC DNA]</scope>
    <source>
        <strain evidence="10 11">P9</strain>
    </source>
</reference>
<evidence type="ECO:0000256" key="7">
    <source>
        <dbReference type="ARBA" id="ARBA00022989"/>
    </source>
</evidence>
<feature type="transmembrane region" description="Helical" evidence="9">
    <location>
        <begin position="155"/>
        <end position="176"/>
    </location>
</feature>
<keyword evidence="10" id="KW-0548">Nucleotidyltransferase</keyword>
<feature type="transmembrane region" description="Helical" evidence="9">
    <location>
        <begin position="318"/>
        <end position="339"/>
    </location>
</feature>
<dbReference type="PANTHER" id="PTHR30588:SF8">
    <property type="entry name" value="BRANCHED-CHAIN AMINO ACID PERMEASE BRAB"/>
    <property type="match status" value="1"/>
</dbReference>
<proteinExistence type="inferred from homology"/>
<keyword evidence="10" id="KW-0808">Transferase</keyword>
<protein>
    <recommendedName>
        <fullName evidence="9">Branched-chain amino acid transport system carrier protein</fullName>
    </recommendedName>
</protein>
<dbReference type="GO" id="GO:0005304">
    <property type="term" value="F:L-valine transmembrane transporter activity"/>
    <property type="evidence" value="ECO:0007669"/>
    <property type="project" value="TreeGrafter"/>
</dbReference>
<accession>A0A0C2V4A2</accession>
<dbReference type="OrthoDB" id="9783920at2"/>
<comment type="function">
    <text evidence="9">Component of the transport system for branched-chain amino acids.</text>
</comment>
<keyword evidence="7 9" id="KW-1133">Transmembrane helix</keyword>
<keyword evidence="3 9" id="KW-0813">Transport</keyword>
<dbReference type="GO" id="GO:0015818">
    <property type="term" value="P:isoleucine transport"/>
    <property type="evidence" value="ECO:0007669"/>
    <property type="project" value="TreeGrafter"/>
</dbReference>
<feature type="transmembrane region" description="Helical" evidence="9">
    <location>
        <begin position="78"/>
        <end position="99"/>
    </location>
</feature>
<evidence type="ECO:0000256" key="9">
    <source>
        <dbReference type="RuleBase" id="RU362122"/>
    </source>
</evidence>
<feature type="transmembrane region" description="Helical" evidence="9">
    <location>
        <begin position="230"/>
        <end position="256"/>
    </location>
</feature>
<comment type="similarity">
    <text evidence="2 9">Belongs to the branched chain amino acid transporter family.</text>
</comment>
<feature type="transmembrane region" description="Helical" evidence="9">
    <location>
        <begin position="7"/>
        <end position="30"/>
    </location>
</feature>
<keyword evidence="8 9" id="KW-0472">Membrane</keyword>
<dbReference type="GO" id="GO:0015190">
    <property type="term" value="F:L-leucine transmembrane transporter activity"/>
    <property type="evidence" value="ECO:0007669"/>
    <property type="project" value="TreeGrafter"/>
</dbReference>
<feature type="transmembrane region" description="Helical" evidence="9">
    <location>
        <begin position="42"/>
        <end position="66"/>
    </location>
</feature>
<evidence type="ECO:0000313" key="11">
    <source>
        <dbReference type="Proteomes" id="UP000031938"/>
    </source>
</evidence>
<keyword evidence="5 9" id="KW-0812">Transmembrane</keyword>
<feature type="transmembrane region" description="Helical" evidence="9">
    <location>
        <begin position="416"/>
        <end position="437"/>
    </location>
</feature>
<evidence type="ECO:0000256" key="4">
    <source>
        <dbReference type="ARBA" id="ARBA00022475"/>
    </source>
</evidence>
<dbReference type="RefSeq" id="WP_041090798.1">
    <property type="nucleotide sequence ID" value="NZ_JXRP01000020.1"/>
</dbReference>
<feature type="transmembrane region" description="Helical" evidence="9">
    <location>
        <begin position="196"/>
        <end position="218"/>
    </location>
</feature>
<keyword evidence="6 9" id="KW-0029">Amino-acid transport</keyword>
<dbReference type="GO" id="GO:0005886">
    <property type="term" value="C:plasma membrane"/>
    <property type="evidence" value="ECO:0007669"/>
    <property type="project" value="UniProtKB-SubCell"/>
</dbReference>
<evidence type="ECO:0000256" key="2">
    <source>
        <dbReference type="ARBA" id="ARBA00008540"/>
    </source>
</evidence>
<dbReference type="GO" id="GO:0015820">
    <property type="term" value="P:L-leucine transport"/>
    <property type="evidence" value="ECO:0007669"/>
    <property type="project" value="TreeGrafter"/>
</dbReference>
<dbReference type="Proteomes" id="UP000031938">
    <property type="component" value="Unassembled WGS sequence"/>
</dbReference>
<feature type="transmembrane region" description="Helical" evidence="9">
    <location>
        <begin position="375"/>
        <end position="396"/>
    </location>
</feature>
<keyword evidence="11" id="KW-1185">Reference proteome</keyword>
<keyword evidence="4" id="KW-1003">Cell membrane</keyword>
<gene>
    <name evidence="10" type="ORF">KP78_36860</name>
</gene>
<comment type="caution">
    <text evidence="10">The sequence shown here is derived from an EMBL/GenBank/DDBJ whole genome shotgun (WGS) entry which is preliminary data.</text>
</comment>
<evidence type="ECO:0000256" key="6">
    <source>
        <dbReference type="ARBA" id="ARBA00022970"/>
    </source>
</evidence>
<name>A0A0C2V4A2_9BACL</name>
<dbReference type="NCBIfam" id="TIGR00796">
    <property type="entry name" value="livcs"/>
    <property type="match status" value="1"/>
</dbReference>
<dbReference type="EMBL" id="JXRP01000020">
    <property type="protein sequence ID" value="KIL43862.1"/>
    <property type="molecule type" value="Genomic_DNA"/>
</dbReference>
<dbReference type="AlphaFoldDB" id="A0A0C2V4A2"/>
<dbReference type="GO" id="GO:0015188">
    <property type="term" value="F:L-isoleucine transmembrane transporter activity"/>
    <property type="evidence" value="ECO:0007669"/>
    <property type="project" value="TreeGrafter"/>
</dbReference>
<feature type="transmembrane region" description="Helical" evidence="9">
    <location>
        <begin position="345"/>
        <end position="363"/>
    </location>
</feature>
<dbReference type="PANTHER" id="PTHR30588">
    <property type="entry name" value="BRANCHED-CHAIN AMINO ACID TRANSPORT SYSTEM 2 CARRIER PROTEIN"/>
    <property type="match status" value="1"/>
</dbReference>
<sequence>MKQQPLSFGSIFAIGLMLFALFFGAGNMIFPPLLGQQAGEHMWIAIFGFLLTGVGLPLLGVIAIAYTGGDPQKLASRAHPIFGIIFTITLYLAIGPFFALPRTGTVTYEIGILPFLPENLISSDWPLLLFSILFFTISAWLSLNPSKIVDRVGKLLTPALLVVLAALIAGAFITPMGEPAAPIGDFENSSFFKGFIEGYLTLDALAALVFAIVVISAVKERGITDRTTIVKITIYSSLIAVTCLALVYIGLSYLGATSIDAVGVHENGGGLLSAASAYMFGSGGAIILGLAIAAACLTTAIGLIVSTSSYFAQLVPSISYKSFVIIFSGFSMLVSNLGLTQLISISVPVLVIIYPLAIVLILLSFLDSLFSGYRAVYVGSLIPTFFIGIVDGLTAAGLDISGLASSLHFLPLMEQGVGWIVPAIIGGMIGYGIASIFKHVPNASNVSS</sequence>
<dbReference type="InterPro" id="IPR004685">
    <property type="entry name" value="Brnchd-chn_aa_trnsp_Livcs"/>
</dbReference>
<evidence type="ECO:0000256" key="8">
    <source>
        <dbReference type="ARBA" id="ARBA00023136"/>
    </source>
</evidence>
<comment type="subcellular location">
    <subcellularLocation>
        <location evidence="1 9">Cell membrane</location>
        <topology evidence="1 9">Multi-pass membrane protein</topology>
    </subcellularLocation>
</comment>
<feature type="transmembrane region" description="Helical" evidence="9">
    <location>
        <begin position="125"/>
        <end position="143"/>
    </location>
</feature>
<evidence type="ECO:0000256" key="3">
    <source>
        <dbReference type="ARBA" id="ARBA00022448"/>
    </source>
</evidence>
<evidence type="ECO:0000256" key="1">
    <source>
        <dbReference type="ARBA" id="ARBA00004651"/>
    </source>
</evidence>
<dbReference type="PATRIC" id="fig|889306.3.peg.3701"/>
<evidence type="ECO:0000313" key="10">
    <source>
        <dbReference type="EMBL" id="KIL43862.1"/>
    </source>
</evidence>
<feature type="transmembrane region" description="Helical" evidence="9">
    <location>
        <begin position="276"/>
        <end position="306"/>
    </location>
</feature>
<evidence type="ECO:0000256" key="5">
    <source>
        <dbReference type="ARBA" id="ARBA00022692"/>
    </source>
</evidence>
<dbReference type="GO" id="GO:0016779">
    <property type="term" value="F:nucleotidyltransferase activity"/>
    <property type="evidence" value="ECO:0007669"/>
    <property type="project" value="UniProtKB-KW"/>
</dbReference>
<organism evidence="10 11">
    <name type="scientific">Jeotgalibacillus soli</name>
    <dbReference type="NCBI Taxonomy" id="889306"/>
    <lineage>
        <taxon>Bacteria</taxon>
        <taxon>Bacillati</taxon>
        <taxon>Bacillota</taxon>
        <taxon>Bacilli</taxon>
        <taxon>Bacillales</taxon>
        <taxon>Caryophanaceae</taxon>
        <taxon>Jeotgalibacillus</taxon>
    </lineage>
</organism>
<dbReference type="Pfam" id="PF05525">
    <property type="entry name" value="Branch_AA_trans"/>
    <property type="match status" value="1"/>
</dbReference>